<dbReference type="AlphaFoldDB" id="A0AAQ3JP40"/>
<feature type="domain" description="Ternary complex factor MIP1 leucine-zipper" evidence="3">
    <location>
        <begin position="64"/>
        <end position="145"/>
    </location>
</feature>
<dbReference type="EMBL" id="CP136890">
    <property type="protein sequence ID" value="WOK92240.1"/>
    <property type="molecule type" value="Genomic_DNA"/>
</dbReference>
<reference evidence="4 5" key="1">
    <citation type="submission" date="2023-10" db="EMBL/GenBank/DDBJ databases">
        <title>Chromosome-scale genome assembly provides insights into flower coloration mechanisms of Canna indica.</title>
        <authorList>
            <person name="Li C."/>
        </authorList>
    </citation>
    <scope>NUCLEOTIDE SEQUENCE [LARGE SCALE GENOMIC DNA]</scope>
    <source>
        <tissue evidence="4">Flower</tissue>
    </source>
</reference>
<evidence type="ECO:0000259" key="3">
    <source>
        <dbReference type="Pfam" id="PF14389"/>
    </source>
</evidence>
<dbReference type="PANTHER" id="PTHR23054">
    <property type="entry name" value="TERNARY COMPLEX FACTOR MIP1, LEUCINE-ZIPPER-RELATED"/>
    <property type="match status" value="1"/>
</dbReference>
<keyword evidence="5" id="KW-1185">Reference proteome</keyword>
<proteinExistence type="predicted"/>
<evidence type="ECO:0000256" key="1">
    <source>
        <dbReference type="SAM" id="MobiDB-lite"/>
    </source>
</evidence>
<name>A0AAQ3JP40_9LILI</name>
<dbReference type="InterPro" id="IPR025757">
    <property type="entry name" value="MIP1_Leuzipper"/>
</dbReference>
<dbReference type="Pfam" id="PF14389">
    <property type="entry name" value="Lzipper-MIP1"/>
    <property type="match status" value="1"/>
</dbReference>
<sequence>MVKFPMEAMDSIDAVSATHKRSKSDSEKRTKNDKLDTSVKSFNHNMEEDDQAENEMRKRPSPNYEVESSLKKEIQKLEKCLKDQFIVRRALEKTLRHNSSSIDASIDSYIPKPAKKLIREIAMLELEVVHLEQYLLSLYRRAFKQQIPSVSPRAVDDLKKQPLIPKSAPFPGAASHNVSFRKVASTVQLSHIIHPQKSANNLLGEAFPIGSQEKHGRGIHRSHSSLVPHSVCSAKGSSSVKNHTRPLKQCHTLPLSFLEHEQSFSSRITSLADHLGTTIADHIPETPNRLSEDMIRFMCAIYCRHRDYHVGHHGVASSSPTSSFSSRTTFSPCYTGELRSPCYKRDAILDSWFENSRCSERLKEFSGPYNVMVEVSSICKASRRRTDVEEMLHKYKLLLKRLETVDPRNMSTEEKIAFWINIHNAMMMHAHLEYGVPGSYIKRVSLLTKNMYKIGSRMVNAEIIQESILGCRMHPSGQWLRALLSSKTKIKDSDEWKSYAIENSEPLIRFALCSGSHSDPAVRVYSSKRLFPLLEAAKMEYLQATVTFRKGQKILLPKMVDLFAKDSNLSAQELLDMIKCHLPESLRSMMNGCQARSSDKMMEWVPHNFTFRYLLPRELGSLKLN</sequence>
<dbReference type="InterPro" id="IPR006869">
    <property type="entry name" value="DUF547"/>
</dbReference>
<accession>A0AAQ3JP40</accession>
<organism evidence="4 5">
    <name type="scientific">Canna indica</name>
    <name type="common">Indian-shot</name>
    <dbReference type="NCBI Taxonomy" id="4628"/>
    <lineage>
        <taxon>Eukaryota</taxon>
        <taxon>Viridiplantae</taxon>
        <taxon>Streptophyta</taxon>
        <taxon>Embryophyta</taxon>
        <taxon>Tracheophyta</taxon>
        <taxon>Spermatophyta</taxon>
        <taxon>Magnoliopsida</taxon>
        <taxon>Liliopsida</taxon>
        <taxon>Zingiberales</taxon>
        <taxon>Cannaceae</taxon>
        <taxon>Canna</taxon>
    </lineage>
</organism>
<feature type="domain" description="DUF547" evidence="2">
    <location>
        <begin position="408"/>
        <end position="542"/>
    </location>
</feature>
<evidence type="ECO:0000313" key="4">
    <source>
        <dbReference type="EMBL" id="WOK92240.1"/>
    </source>
</evidence>
<protein>
    <recommendedName>
        <fullName evidence="6">Ternary complex factor MIP1</fullName>
    </recommendedName>
</protein>
<feature type="region of interest" description="Disordered" evidence="1">
    <location>
        <begin position="1"/>
        <end position="66"/>
    </location>
</feature>
<evidence type="ECO:0000259" key="2">
    <source>
        <dbReference type="Pfam" id="PF04784"/>
    </source>
</evidence>
<dbReference type="Pfam" id="PF04784">
    <property type="entry name" value="DUF547"/>
    <property type="match status" value="1"/>
</dbReference>
<evidence type="ECO:0000313" key="5">
    <source>
        <dbReference type="Proteomes" id="UP001327560"/>
    </source>
</evidence>
<evidence type="ECO:0008006" key="6">
    <source>
        <dbReference type="Google" id="ProtNLM"/>
    </source>
</evidence>
<gene>
    <name evidence="4" type="ORF">Cni_G00931</name>
</gene>
<feature type="compositionally biased region" description="Basic and acidic residues" evidence="1">
    <location>
        <begin position="23"/>
        <end position="37"/>
    </location>
</feature>
<dbReference type="Proteomes" id="UP001327560">
    <property type="component" value="Chromosome 1"/>
</dbReference>
<dbReference type="PANTHER" id="PTHR23054:SF18">
    <property type="entry name" value="TERNARY COMPLEX FACTOR MIP1, LEUCINE-ZIPPER"/>
    <property type="match status" value="1"/>
</dbReference>